<dbReference type="EMBL" id="CP000663">
    <property type="protein sequence ID" value="ABP72864.1"/>
    <property type="molecule type" value="Genomic_DNA"/>
</dbReference>
<gene>
    <name evidence="1" type="ordered locus">Rsph17025_4011</name>
</gene>
<organism evidence="1">
    <name type="scientific">Cereibacter sphaeroides (strain ATCC 17025 / ATH 2.4.3)</name>
    <name type="common">Rhodobacter sphaeroides</name>
    <dbReference type="NCBI Taxonomy" id="349102"/>
    <lineage>
        <taxon>Bacteria</taxon>
        <taxon>Pseudomonadati</taxon>
        <taxon>Pseudomonadota</taxon>
        <taxon>Alphaproteobacteria</taxon>
        <taxon>Rhodobacterales</taxon>
        <taxon>Paracoccaceae</taxon>
        <taxon>Cereibacter</taxon>
    </lineage>
</organism>
<protein>
    <submittedName>
        <fullName evidence="1">Transketolase</fullName>
        <ecNumber evidence="1">2.2.1.1</ecNumber>
    </submittedName>
</protein>
<dbReference type="HOGENOM" id="CLU_2702412_0_0_5"/>
<sequence length="73" mass="8580">MFPEECWEQKRADIIRHNAAVLAMGDDWAGKFDHLSDLCRVVYLPRTANISTTELRQAVLARHRQDIEPFCWH</sequence>
<dbReference type="Gene3D" id="3.40.50.620">
    <property type="entry name" value="HUPs"/>
    <property type="match status" value="1"/>
</dbReference>
<dbReference type="AlphaFoldDB" id="A4WZQ0"/>
<evidence type="ECO:0000313" key="1">
    <source>
        <dbReference type="EMBL" id="ABP72864.1"/>
    </source>
</evidence>
<keyword evidence="1" id="KW-0808">Transferase</keyword>
<dbReference type="GO" id="GO:0004802">
    <property type="term" value="F:transketolase activity"/>
    <property type="evidence" value="ECO:0007669"/>
    <property type="project" value="UniProtKB-EC"/>
</dbReference>
<dbReference type="KEGG" id="rsq:Rsph17025_4011"/>
<dbReference type="SUPFAM" id="SSF52374">
    <property type="entry name" value="Nucleotidylyl transferase"/>
    <property type="match status" value="1"/>
</dbReference>
<dbReference type="InterPro" id="IPR014729">
    <property type="entry name" value="Rossmann-like_a/b/a_fold"/>
</dbReference>
<accession>A4WZQ0</accession>
<dbReference type="EC" id="2.2.1.1" evidence="1"/>
<name>A4WZQ0_CERS5</name>
<keyword evidence="1" id="KW-0614">Plasmid</keyword>
<reference evidence="1" key="1">
    <citation type="submission" date="2007-04" db="EMBL/GenBank/DDBJ databases">
        <title>Complete sequence of plasmid pRSPA02 of Rhodobacter sphaeroides ATCC 17025.</title>
        <authorList>
            <consortium name="US DOE Joint Genome Institute"/>
            <person name="Copeland A."/>
            <person name="Lucas S."/>
            <person name="Lapidus A."/>
            <person name="Barry K."/>
            <person name="Detter J.C."/>
            <person name="Glavina del Rio T."/>
            <person name="Hammon N."/>
            <person name="Israni S."/>
            <person name="Dalin E."/>
            <person name="Tice H."/>
            <person name="Pitluck S."/>
            <person name="Chertkov O."/>
            <person name="Brettin T."/>
            <person name="Bruce D."/>
            <person name="Han C."/>
            <person name="Schmutz J."/>
            <person name="Larimer F."/>
            <person name="Land M."/>
            <person name="Hauser L."/>
            <person name="Kyrpides N."/>
            <person name="Kim E."/>
            <person name="Richardson P."/>
            <person name="Mackenzie C."/>
            <person name="Choudhary M."/>
            <person name="Donohue T.J."/>
            <person name="Kaplan S."/>
        </authorList>
    </citation>
    <scope>NUCLEOTIDE SEQUENCE [LARGE SCALE GENOMIC DNA]</scope>
    <source>
        <strain evidence="1">ATCC 17025</strain>
        <plasmid evidence="1">pRSPA02</plasmid>
    </source>
</reference>
<geneLocation type="plasmid" evidence="1">
    <name>pRSPA02</name>
</geneLocation>
<proteinExistence type="predicted"/>